<proteinExistence type="predicted"/>
<dbReference type="InterPro" id="IPR032265">
    <property type="entry name" value="DUF4831"/>
</dbReference>
<keyword evidence="3" id="KW-1185">Reference proteome</keyword>
<protein>
    <recommendedName>
        <fullName evidence="4">DUF4831 domain-containing protein</fullName>
    </recommendedName>
</protein>
<evidence type="ECO:0000313" key="2">
    <source>
        <dbReference type="EMBL" id="KHE42281.1"/>
    </source>
</evidence>
<accession>A0ABR4YJN2</accession>
<evidence type="ECO:0008006" key="4">
    <source>
        <dbReference type="Google" id="ProtNLM"/>
    </source>
</evidence>
<comment type="caution">
    <text evidence="2">The sequence shown here is derived from an EMBL/GenBank/DDBJ whole genome shotgun (WGS) entry which is preliminary data.</text>
</comment>
<keyword evidence="1" id="KW-0732">Signal</keyword>
<feature type="chain" id="PRO_5045242054" description="DUF4831 domain-containing protein" evidence="1">
    <location>
        <begin position="20"/>
        <end position="301"/>
    </location>
</feature>
<dbReference type="EMBL" id="JRGF01000005">
    <property type="protein sequence ID" value="KHE42281.1"/>
    <property type="molecule type" value="Genomic_DNA"/>
</dbReference>
<dbReference type="Proteomes" id="UP000030889">
    <property type="component" value="Unassembled WGS sequence"/>
</dbReference>
<sequence length="301" mass="33235">MRMMFAAAALAVCTGTAYGQVLDVAPVGDAVMPDGRRVYAMPQTTVVVDITVARESVVTGPYARFAQKYFGVIAPLADKETYTLRSAVVSRYDPVVTRDLNPGPIPAPHTEIYADTGSAEEFPRVLPDRRSASGSSLENAARDAAQTIFDLRSRRTELITGDYAETVYGAGLATAVERIDRMENEYLELFFGKRSVTTYTVRYYVVPDAEGRTFVVCRFRDDRGLLPADDLSGEPVVLECRPQGVAVTAYPPQRKRTPRSDEAEYAVADMTDCRVMFDRTELGNAVLPVYQYGVRTILPVR</sequence>
<feature type="signal peptide" evidence="1">
    <location>
        <begin position="1"/>
        <end position="19"/>
    </location>
</feature>
<gene>
    <name evidence="2" type="ORF">LG35_05165</name>
</gene>
<dbReference type="Pfam" id="PF16115">
    <property type="entry name" value="DUF4831"/>
    <property type="match status" value="1"/>
</dbReference>
<organism evidence="2 3">
    <name type="scientific">Alistipes inops</name>
    <dbReference type="NCBI Taxonomy" id="1501391"/>
    <lineage>
        <taxon>Bacteria</taxon>
        <taxon>Pseudomonadati</taxon>
        <taxon>Bacteroidota</taxon>
        <taxon>Bacteroidia</taxon>
        <taxon>Bacteroidales</taxon>
        <taxon>Rikenellaceae</taxon>
        <taxon>Alistipes</taxon>
    </lineage>
</organism>
<evidence type="ECO:0000256" key="1">
    <source>
        <dbReference type="SAM" id="SignalP"/>
    </source>
</evidence>
<evidence type="ECO:0000313" key="3">
    <source>
        <dbReference type="Proteomes" id="UP000030889"/>
    </source>
</evidence>
<reference evidence="2 3" key="1">
    <citation type="submission" date="2014-09" db="EMBL/GenBank/DDBJ databases">
        <title>Alistipes sp. 627, sp. nov., a novel member of the family Rikenellaceae isolated from human faeces.</title>
        <authorList>
            <person name="Shkoporov A.N."/>
            <person name="Chaplin A.V."/>
            <person name="Motuzova O.V."/>
            <person name="Kafarskaia L.I."/>
            <person name="Khokhlova E.V."/>
            <person name="Efimov B.A."/>
        </authorList>
    </citation>
    <scope>NUCLEOTIDE SEQUENCE [LARGE SCALE GENOMIC DNA]</scope>
    <source>
        <strain evidence="2 3">627</strain>
    </source>
</reference>
<name>A0ABR4YJN2_9BACT</name>